<dbReference type="GO" id="GO:0034632">
    <property type="term" value="F:retinol transmembrane transporter activity"/>
    <property type="evidence" value="ECO:0007669"/>
    <property type="project" value="InterPro"/>
</dbReference>
<keyword evidence="10" id="KW-0675">Receptor</keyword>
<dbReference type="CDD" id="cd00054">
    <property type="entry name" value="EGF_CA"/>
    <property type="match status" value="1"/>
</dbReference>
<dbReference type="PANTHER" id="PTHR21444">
    <property type="entry name" value="COILED-COIL DOMAIN-CONTAINING PROTEIN 180"/>
    <property type="match status" value="1"/>
</dbReference>
<feature type="transmembrane region" description="Helical" evidence="12">
    <location>
        <begin position="446"/>
        <end position="464"/>
    </location>
</feature>
<feature type="transmembrane region" description="Helical" evidence="12">
    <location>
        <begin position="186"/>
        <end position="205"/>
    </location>
</feature>
<feature type="transmembrane region" description="Helical" evidence="12">
    <location>
        <begin position="619"/>
        <end position="637"/>
    </location>
</feature>
<feature type="transmembrane region" description="Helical" evidence="12">
    <location>
        <begin position="67"/>
        <end position="89"/>
    </location>
</feature>
<evidence type="ECO:0000256" key="4">
    <source>
        <dbReference type="ARBA" id="ARBA00022475"/>
    </source>
</evidence>
<feature type="transmembrane region" description="Helical" evidence="12">
    <location>
        <begin position="362"/>
        <end position="380"/>
    </location>
</feature>
<keyword evidence="5 12" id="KW-0812">Transmembrane</keyword>
<dbReference type="AlphaFoldDB" id="A0A815MXF8"/>
<dbReference type="Proteomes" id="UP000663834">
    <property type="component" value="Unassembled WGS sequence"/>
</dbReference>
<organism evidence="14 15">
    <name type="scientific">Rotaria magnacalcarata</name>
    <dbReference type="NCBI Taxonomy" id="392030"/>
    <lineage>
        <taxon>Eukaryota</taxon>
        <taxon>Metazoa</taxon>
        <taxon>Spiralia</taxon>
        <taxon>Gnathifera</taxon>
        <taxon>Rotifera</taxon>
        <taxon>Eurotatoria</taxon>
        <taxon>Bdelloidea</taxon>
        <taxon>Philodinida</taxon>
        <taxon>Philodinidae</taxon>
        <taxon>Rotaria</taxon>
    </lineage>
</organism>
<feature type="transmembrane region" description="Helical" evidence="12">
    <location>
        <begin position="587"/>
        <end position="607"/>
    </location>
</feature>
<comment type="caution">
    <text evidence="11">Lacks conserved residue(s) required for the propagation of feature annotation.</text>
</comment>
<dbReference type="InterPro" id="IPR026612">
    <property type="entry name" value="STRA6-like"/>
</dbReference>
<feature type="transmembrane region" description="Helical" evidence="12">
    <location>
        <begin position="657"/>
        <end position="682"/>
    </location>
</feature>
<evidence type="ECO:0000256" key="9">
    <source>
        <dbReference type="ARBA" id="ARBA00023136"/>
    </source>
</evidence>
<dbReference type="GO" id="GO:0019841">
    <property type="term" value="F:retinol binding"/>
    <property type="evidence" value="ECO:0007669"/>
    <property type="project" value="UniProtKB-KW"/>
</dbReference>
<evidence type="ECO:0000256" key="11">
    <source>
        <dbReference type="PROSITE-ProRule" id="PRU00076"/>
    </source>
</evidence>
<proteinExistence type="predicted"/>
<evidence type="ECO:0000313" key="15">
    <source>
        <dbReference type="Proteomes" id="UP000663834"/>
    </source>
</evidence>
<dbReference type="GO" id="GO:0005886">
    <property type="term" value="C:plasma membrane"/>
    <property type="evidence" value="ECO:0007669"/>
    <property type="project" value="UniProtKB-SubCell"/>
</dbReference>
<comment type="subcellular location">
    <subcellularLocation>
        <location evidence="1">Cell membrane</location>
        <topology evidence="1">Multi-pass membrane protein</topology>
    </subcellularLocation>
</comment>
<reference evidence="14" key="1">
    <citation type="submission" date="2021-02" db="EMBL/GenBank/DDBJ databases">
        <authorList>
            <person name="Nowell W R."/>
        </authorList>
    </citation>
    <scope>NUCLEOTIDE SEQUENCE</scope>
</reference>
<feature type="transmembrane region" description="Helical" evidence="12">
    <location>
        <begin position="128"/>
        <end position="152"/>
    </location>
</feature>
<evidence type="ECO:0000259" key="13">
    <source>
        <dbReference type="PROSITE" id="PS50026"/>
    </source>
</evidence>
<feature type="disulfide bond" evidence="11">
    <location>
        <begin position="47"/>
        <end position="56"/>
    </location>
</feature>
<evidence type="ECO:0000256" key="10">
    <source>
        <dbReference type="ARBA" id="ARBA00023170"/>
    </source>
</evidence>
<keyword evidence="8" id="KW-0683">Retinol-binding</keyword>
<evidence type="ECO:0000256" key="3">
    <source>
        <dbReference type="ARBA" id="ARBA00022448"/>
    </source>
</evidence>
<dbReference type="PANTHER" id="PTHR21444:SF16">
    <property type="entry name" value="RECEPTOR FOR RETINOL UPTAKE STRA6"/>
    <property type="match status" value="1"/>
</dbReference>
<keyword evidence="11" id="KW-1015">Disulfide bond</keyword>
<evidence type="ECO:0000313" key="14">
    <source>
        <dbReference type="EMBL" id="CAF1428902.1"/>
    </source>
</evidence>
<keyword evidence="6" id="KW-0845">Vitamin A</keyword>
<dbReference type="PROSITE" id="PS50026">
    <property type="entry name" value="EGF_3"/>
    <property type="match status" value="1"/>
</dbReference>
<dbReference type="EMBL" id="CAJNOW010004742">
    <property type="protein sequence ID" value="CAF1428902.1"/>
    <property type="molecule type" value="Genomic_DNA"/>
</dbReference>
<dbReference type="GO" id="GO:0071939">
    <property type="term" value="P:vitamin A import into cell"/>
    <property type="evidence" value="ECO:0007669"/>
    <property type="project" value="TreeGrafter"/>
</dbReference>
<feature type="transmembrane region" description="Helical" evidence="12">
    <location>
        <begin position="520"/>
        <end position="542"/>
    </location>
</feature>
<dbReference type="PROSITE" id="PS00022">
    <property type="entry name" value="EGF_1"/>
    <property type="match status" value="1"/>
</dbReference>
<feature type="transmembrane region" description="Helical" evidence="12">
    <location>
        <begin position="265"/>
        <end position="283"/>
    </location>
</feature>
<keyword evidence="7 12" id="KW-1133">Transmembrane helix</keyword>
<dbReference type="InterPro" id="IPR000742">
    <property type="entry name" value="EGF"/>
</dbReference>
<dbReference type="GO" id="GO:0038023">
    <property type="term" value="F:signaling receptor activity"/>
    <property type="evidence" value="ECO:0007669"/>
    <property type="project" value="InterPro"/>
</dbReference>
<name>A0A815MXF8_9BILA</name>
<comment type="caution">
    <text evidence="14">The sequence shown here is derived from an EMBL/GenBank/DDBJ whole genome shotgun (WGS) entry which is preliminary data.</text>
</comment>
<evidence type="ECO:0000256" key="5">
    <source>
        <dbReference type="ARBA" id="ARBA00022692"/>
    </source>
</evidence>
<evidence type="ECO:0000256" key="8">
    <source>
        <dbReference type="ARBA" id="ARBA00023072"/>
    </source>
</evidence>
<dbReference type="OrthoDB" id="2376984at2759"/>
<feature type="domain" description="EGF-like" evidence="13">
    <location>
        <begin position="19"/>
        <end position="57"/>
    </location>
</feature>
<protein>
    <recommendedName>
        <fullName evidence="2">Receptor for retinol uptake STRA6</fullName>
    </recommendedName>
</protein>
<keyword evidence="11" id="KW-0245">EGF-like domain</keyword>
<dbReference type="Pfam" id="PF14752">
    <property type="entry name" value="RBP_receptor"/>
    <property type="match status" value="2"/>
</dbReference>
<evidence type="ECO:0000256" key="1">
    <source>
        <dbReference type="ARBA" id="ARBA00004651"/>
    </source>
</evidence>
<keyword evidence="9 12" id="KW-0472">Membrane</keyword>
<accession>A0A815MXF8</accession>
<evidence type="ECO:0000256" key="7">
    <source>
        <dbReference type="ARBA" id="ARBA00022989"/>
    </source>
</evidence>
<keyword evidence="3" id="KW-0813">Transport</keyword>
<keyword evidence="4" id="KW-1003">Cell membrane</keyword>
<evidence type="ECO:0000256" key="2">
    <source>
        <dbReference type="ARBA" id="ARBA00014411"/>
    </source>
</evidence>
<evidence type="ECO:0000256" key="6">
    <source>
        <dbReference type="ARBA" id="ARBA00022893"/>
    </source>
</evidence>
<evidence type="ECO:0000256" key="12">
    <source>
        <dbReference type="SAM" id="Phobius"/>
    </source>
</evidence>
<feature type="transmembrane region" description="Helical" evidence="12">
    <location>
        <begin position="290"/>
        <end position="309"/>
    </location>
</feature>
<sequence length="826" mass="95353">MTAQDQLDSINIPGTSVILRPSCSTYNPCGRNGYCRDNLNDEWTCQCKFWWNGTLCNHMSNSGWQVISLSILLFLLILVFYGLIIFRAINQKCKQQKNASDQHRQTTVTIKRKFSPIPRAVKDTSRRILSWIIAIATLLLAVSTLIVKWTIIKPIHEDIVDKFKKNEPVFFKQHYFCRIMELRTEFNIVTFPLACFIILIFTIITRRVSTHGIKYSRGFIGIPIPLDFFAHVKRTLVAVIFAIFADELLGIANDVLNANNPSTSKGVIMIYLLQLLKVFVIGFRCYPTLAAVYIDNWFSLLCATLYIWLDFSITIFNNGLCKHDYYQSEIDFNKSGANSTIKYLTYYGAGSKLLLIQLLTDIPRYLCLAYISVKLPALLFKRIRHRHTNDRTLTREQRTLLYSSLLHSVEAQYVKRLLGMNNTNVPTSRFSQIIRFIYEWRDDFRFSSRVVCVYTAAFLLIFFLTTQLCVRLTPTINQVQEICQRLVDFMSAVTSASDDDLKNNENQPSDFPLPNFVRPFLVAFITAACIIIIQLLVMLAGIRRNLLQAYRGDDSEIPRRVSSANVNYVTGTFHFAGYLIGYVIVGYIFLAVFLFIIIMSIDAFITYGSVKFLESILRIIVPTSLLVIFKIYLNKFLSKYIFLQYHGDVLSINNRRVFMVFIYFNFFLDAFLGFIASILRILKSIVGGIIYMCRLDYSPLGRKLESIDAGFSAYCGFIYVECAHRHPVLLYFVSHLLRGHLYPATTQRLSKAKHKWHLAIFLSNNPTLIYRRKRFLIRLQESELKIILIGRKHMNGAYIEQPPTSAHRASLISAKDLEDLWTRNKF</sequence>
<gene>
    <name evidence="14" type="ORF">KQP761_LOCUS10941</name>
</gene>
<dbReference type="GO" id="GO:0016918">
    <property type="term" value="F:retinal binding"/>
    <property type="evidence" value="ECO:0007669"/>
    <property type="project" value="UniProtKB-KW"/>
</dbReference>